<keyword evidence="1" id="KW-1133">Transmembrane helix</keyword>
<comment type="caution">
    <text evidence="2">The sequence shown here is derived from an EMBL/GenBank/DDBJ whole genome shotgun (WGS) entry which is preliminary data.</text>
</comment>
<dbReference type="HOGENOM" id="CLU_168956_3_0_10"/>
<name>E6K4A7_9BACT</name>
<dbReference type="GO" id="GO:0015661">
    <property type="term" value="F:L-lysine efflux transmembrane transporter activity"/>
    <property type="evidence" value="ECO:0007669"/>
    <property type="project" value="InterPro"/>
</dbReference>
<dbReference type="GeneID" id="93535386"/>
<dbReference type="STRING" id="873513.HMPREF6485_0430"/>
<keyword evidence="1" id="KW-0472">Membrane</keyword>
<dbReference type="Pfam" id="PF03956">
    <property type="entry name" value="Lys_export"/>
    <property type="match status" value="1"/>
</dbReference>
<proteinExistence type="predicted"/>
<dbReference type="RefSeq" id="WP_004344282.1">
    <property type="nucleotide sequence ID" value="NZ_GL586311.1"/>
</dbReference>
<keyword evidence="1" id="KW-0812">Transmembrane</keyword>
<protein>
    <recommendedName>
        <fullName evidence="4">DUF340 domain-containing protein</fullName>
    </recommendedName>
</protein>
<keyword evidence="3" id="KW-1185">Reference proteome</keyword>
<evidence type="ECO:0000313" key="3">
    <source>
        <dbReference type="Proteomes" id="UP000003112"/>
    </source>
</evidence>
<evidence type="ECO:0000256" key="1">
    <source>
        <dbReference type="SAM" id="Phobius"/>
    </source>
</evidence>
<evidence type="ECO:0008006" key="4">
    <source>
        <dbReference type="Google" id="ProtNLM"/>
    </source>
</evidence>
<accession>E6K4A7</accession>
<dbReference type="EMBL" id="AEPD01000010">
    <property type="protein sequence ID" value="EFU31656.1"/>
    <property type="molecule type" value="Genomic_DNA"/>
</dbReference>
<dbReference type="AlphaFoldDB" id="E6K4A7"/>
<sequence length="93" mass="10143">MLQIICVMLGGVGVGYVLRRHSLKIIPRLVTFLIWLLLFFLGMEVGGNQRLIRGISTLGAEALLLTLGGVVGSTSLAWGLWGIVMRKGQAHER</sequence>
<reference evidence="2 3" key="1">
    <citation type="submission" date="2010-10" db="EMBL/GenBank/DDBJ databases">
        <authorList>
            <person name="Muzny D."/>
            <person name="Qin X."/>
            <person name="Deng J."/>
            <person name="Jiang H."/>
            <person name="Liu Y."/>
            <person name="Qu J."/>
            <person name="Song X.-Z."/>
            <person name="Zhang L."/>
            <person name="Thornton R."/>
            <person name="Coyle M."/>
            <person name="Francisco L."/>
            <person name="Jackson L."/>
            <person name="Javaid M."/>
            <person name="Korchina V."/>
            <person name="Kovar C."/>
            <person name="Mata R."/>
            <person name="Mathew T."/>
            <person name="Ngo R."/>
            <person name="Nguyen L."/>
            <person name="Nguyen N."/>
            <person name="Okwuonu G."/>
            <person name="Ongeri F."/>
            <person name="Pham C."/>
            <person name="Simmons D."/>
            <person name="Wilczek-Boney K."/>
            <person name="Hale W."/>
            <person name="Jakkamsetti A."/>
            <person name="Pham P."/>
            <person name="Ruth R."/>
            <person name="San Lucas F."/>
            <person name="Warren J."/>
            <person name="Zhang J."/>
            <person name="Zhao Z."/>
            <person name="Zhou C."/>
            <person name="Zhu D."/>
            <person name="Lee S."/>
            <person name="Bess C."/>
            <person name="Blankenburg K."/>
            <person name="Forbes L."/>
            <person name="Fu Q."/>
            <person name="Gubbala S."/>
            <person name="Hirani K."/>
            <person name="Jayaseelan J.C."/>
            <person name="Lara F."/>
            <person name="Munidasa M."/>
            <person name="Palculict T."/>
            <person name="Patil S."/>
            <person name="Pu L.-L."/>
            <person name="Saada N."/>
            <person name="Tang L."/>
            <person name="Weissenberger G."/>
            <person name="Zhu Y."/>
            <person name="Hemphill L."/>
            <person name="Shang Y."/>
            <person name="Youmans B."/>
            <person name="Ayvaz T."/>
            <person name="Ross M."/>
            <person name="Santibanez J."/>
            <person name="Aqrawi P."/>
            <person name="Gross S."/>
            <person name="Joshi V."/>
            <person name="Fowler G."/>
            <person name="Nazareth L."/>
            <person name="Reid J."/>
            <person name="Worley K."/>
            <person name="Petrosino J."/>
            <person name="Highlander S."/>
            <person name="Gibbs R."/>
        </authorList>
    </citation>
    <scope>NUCLEOTIDE SEQUENCE [LARGE SCALE GENOMIC DNA]</scope>
    <source>
        <strain evidence="2 3">ATCC 33574</strain>
    </source>
</reference>
<evidence type="ECO:0000313" key="2">
    <source>
        <dbReference type="EMBL" id="EFU31656.1"/>
    </source>
</evidence>
<dbReference type="Proteomes" id="UP000003112">
    <property type="component" value="Unassembled WGS sequence"/>
</dbReference>
<organism evidence="2 3">
    <name type="scientific">Segatella buccae ATCC 33574</name>
    <dbReference type="NCBI Taxonomy" id="873513"/>
    <lineage>
        <taxon>Bacteria</taxon>
        <taxon>Pseudomonadati</taxon>
        <taxon>Bacteroidota</taxon>
        <taxon>Bacteroidia</taxon>
        <taxon>Bacteroidales</taxon>
        <taxon>Prevotellaceae</taxon>
        <taxon>Segatella</taxon>
    </lineage>
</organism>
<dbReference type="eggNOG" id="ENOG503397Y">
    <property type="taxonomic scope" value="Bacteria"/>
</dbReference>
<feature type="transmembrane region" description="Helical" evidence="1">
    <location>
        <begin position="25"/>
        <end position="43"/>
    </location>
</feature>
<gene>
    <name evidence="2" type="ORF">HMPREF6485_0430</name>
</gene>
<dbReference type="InterPro" id="IPR005642">
    <property type="entry name" value="LysO"/>
</dbReference>
<feature type="transmembrane region" description="Helical" evidence="1">
    <location>
        <begin position="63"/>
        <end position="84"/>
    </location>
</feature>